<sequence length="485" mass="55115">MLNLFKILFFLIITFSTVILSSINSYAKGPSPYLPLQMEPLIELELQRLATVAKLPLLTKPYHAATVNRYLKTVVDSHPILYRRINNYLKRYKKTAALTHASVQLNYANQENIVLPNQRGQMADANYQASFSSFWQANQYVIINAGGIYYENGDYLRNNSFISFGADVFQVDIGYREHWISPFQESSVLLSTQAKPPLSVTISNPKLMTDFNIKYEMSIGLLDEQDDIQFDKDKPPVSGEPALLTMHFSAQPFDWWTIGFNRTFVFAGGEDSVSLGDIWNAIIDPVNSDNCGGDGTDLQDCSEEFGNQQASISNKFDLNWFDVPFSLYYEYAGEDTNNYSNYKLANLANSFGLFLPYLGDSLSLNMEFTTFQSAWYTHHIYGEGYSNDGVKMGHWWGSMKDPKDSVGGEAGSIRLDWQNSGDSQISFLYRTANFNQSSFADYQQSHELEMKYHKVIDSNFLTLKLYVGRSNLGDNFVQTGISYTW</sequence>
<dbReference type="AlphaFoldDB" id="A0A5C6QIS5"/>
<protein>
    <submittedName>
        <fullName evidence="1">Capsule assembly Wzi family protein</fullName>
    </submittedName>
</protein>
<comment type="caution">
    <text evidence="1">The sequence shown here is derived from an EMBL/GenBank/DDBJ whole genome shotgun (WGS) entry which is preliminary data.</text>
</comment>
<dbReference type="InterPro" id="IPR038636">
    <property type="entry name" value="Wzi_sf"/>
</dbReference>
<dbReference type="Gene3D" id="2.40.160.130">
    <property type="entry name" value="Capsule assembly protein Wzi"/>
    <property type="match status" value="1"/>
</dbReference>
<evidence type="ECO:0000313" key="1">
    <source>
        <dbReference type="EMBL" id="TWX68769.1"/>
    </source>
</evidence>
<gene>
    <name evidence="1" type="ORF">ESZ36_09860</name>
</gene>
<organism evidence="1 2">
    <name type="scientific">Colwellia demingiae</name>
    <dbReference type="NCBI Taxonomy" id="89401"/>
    <lineage>
        <taxon>Bacteria</taxon>
        <taxon>Pseudomonadati</taxon>
        <taxon>Pseudomonadota</taxon>
        <taxon>Gammaproteobacteria</taxon>
        <taxon>Alteromonadales</taxon>
        <taxon>Colwelliaceae</taxon>
        <taxon>Colwellia</taxon>
    </lineage>
</organism>
<reference evidence="1 2" key="1">
    <citation type="submission" date="2019-07" db="EMBL/GenBank/DDBJ databases">
        <title>Genomes of sea-ice associated Colwellia species.</title>
        <authorList>
            <person name="Bowman J.P."/>
        </authorList>
    </citation>
    <scope>NUCLEOTIDE SEQUENCE [LARGE SCALE GENOMIC DNA]</scope>
    <source>
        <strain evidence="1 2">ACAM 459</strain>
    </source>
</reference>
<proteinExistence type="predicted"/>
<keyword evidence="2" id="KW-1185">Reference proteome</keyword>
<name>A0A5C6QIS5_9GAMM</name>
<dbReference type="Pfam" id="PF14052">
    <property type="entry name" value="Caps_assemb_Wzi"/>
    <property type="match status" value="1"/>
</dbReference>
<evidence type="ECO:0000313" key="2">
    <source>
        <dbReference type="Proteomes" id="UP000321822"/>
    </source>
</evidence>
<dbReference type="InterPro" id="IPR026950">
    <property type="entry name" value="Caps_assemb_Wzi"/>
</dbReference>
<accession>A0A5C6QIS5</accession>
<dbReference type="RefSeq" id="WP_146787026.1">
    <property type="nucleotide sequence ID" value="NZ_VOLT01000004.1"/>
</dbReference>
<dbReference type="Proteomes" id="UP000321822">
    <property type="component" value="Unassembled WGS sequence"/>
</dbReference>
<dbReference type="EMBL" id="VOLT01000004">
    <property type="protein sequence ID" value="TWX68769.1"/>
    <property type="molecule type" value="Genomic_DNA"/>
</dbReference>
<dbReference type="OrthoDB" id="6376030at2"/>